<evidence type="ECO:0000259" key="2">
    <source>
        <dbReference type="PROSITE" id="PS51194"/>
    </source>
</evidence>
<protein>
    <submittedName>
        <fullName evidence="3">Putative DNA repair helicase RadD</fullName>
        <ecNumber evidence="3">3.6.4.12</ecNumber>
    </submittedName>
</protein>
<keyword evidence="3" id="KW-0067">ATP-binding</keyword>
<reference evidence="3 4" key="1">
    <citation type="submission" date="2019-03" db="EMBL/GenBank/DDBJ databases">
        <title>Single cell metagenomics reveals metabolic interactions within the superorganism composed of flagellate Streblomastix strix and complex community of Bacteroidetes bacteria on its surface.</title>
        <authorList>
            <person name="Treitli S.C."/>
            <person name="Kolisko M."/>
            <person name="Husnik F."/>
            <person name="Keeling P."/>
            <person name="Hampl V."/>
        </authorList>
    </citation>
    <scope>NUCLEOTIDE SEQUENCE [LARGE SCALE GENOMIC DNA]</scope>
    <source>
        <strain evidence="3">St1</strain>
    </source>
</reference>
<gene>
    <name evidence="3" type="ORF">EZS26_000795</name>
</gene>
<dbReference type="InterPro" id="IPR027417">
    <property type="entry name" value="P-loop_NTPase"/>
</dbReference>
<dbReference type="SUPFAM" id="SSF52540">
    <property type="entry name" value="P-loop containing nucleoside triphosphate hydrolases"/>
    <property type="match status" value="1"/>
</dbReference>
<proteinExistence type="predicted"/>
<evidence type="ECO:0000259" key="1">
    <source>
        <dbReference type="PROSITE" id="PS51192"/>
    </source>
</evidence>
<feature type="domain" description="Helicase ATP-binding" evidence="1">
    <location>
        <begin position="20"/>
        <end position="165"/>
    </location>
</feature>
<dbReference type="Gene3D" id="3.40.50.300">
    <property type="entry name" value="P-loop containing nucleotide triphosphate hydrolases"/>
    <property type="match status" value="2"/>
</dbReference>
<dbReference type="AlphaFoldDB" id="A0A5M8P4D3"/>
<dbReference type="InterPro" id="IPR001650">
    <property type="entry name" value="Helicase_C-like"/>
</dbReference>
<organism evidence="3 4">
    <name type="scientific">Candidatus Ordinivivax streblomastigis</name>
    <dbReference type="NCBI Taxonomy" id="2540710"/>
    <lineage>
        <taxon>Bacteria</taxon>
        <taxon>Pseudomonadati</taxon>
        <taxon>Bacteroidota</taxon>
        <taxon>Bacteroidia</taxon>
        <taxon>Bacteroidales</taxon>
        <taxon>Candidatus Ordinivivax</taxon>
    </lineage>
</organism>
<keyword evidence="3" id="KW-0347">Helicase</keyword>
<feature type="domain" description="Helicase C-terminal" evidence="2">
    <location>
        <begin position="217"/>
        <end position="402"/>
    </location>
</feature>
<dbReference type="SMART" id="SM00490">
    <property type="entry name" value="HELICc"/>
    <property type="match status" value="1"/>
</dbReference>
<keyword evidence="3" id="KW-0547">Nucleotide-binding</keyword>
<dbReference type="EC" id="3.6.4.12" evidence="3"/>
<dbReference type="EMBL" id="SNRX01000003">
    <property type="protein sequence ID" value="KAA6303192.1"/>
    <property type="molecule type" value="Genomic_DNA"/>
</dbReference>
<dbReference type="GO" id="GO:0003678">
    <property type="term" value="F:DNA helicase activity"/>
    <property type="evidence" value="ECO:0007669"/>
    <property type="project" value="UniProtKB-EC"/>
</dbReference>
<dbReference type="PROSITE" id="PS51192">
    <property type="entry name" value="HELICASE_ATP_BIND_1"/>
    <property type="match status" value="1"/>
</dbReference>
<dbReference type="SMART" id="SM00487">
    <property type="entry name" value="DEXDc"/>
    <property type="match status" value="1"/>
</dbReference>
<evidence type="ECO:0000313" key="4">
    <source>
        <dbReference type="Proteomes" id="UP000324575"/>
    </source>
</evidence>
<dbReference type="PROSITE" id="PS51194">
    <property type="entry name" value="HELICASE_CTER"/>
    <property type="match status" value="1"/>
</dbReference>
<dbReference type="InterPro" id="IPR014001">
    <property type="entry name" value="Helicase_ATP-bd"/>
</dbReference>
<keyword evidence="3" id="KW-0378">Hydrolase</keyword>
<dbReference type="PANTHER" id="PTHR47396">
    <property type="entry name" value="TYPE I RESTRICTION ENZYME ECOKI R PROTEIN"/>
    <property type="match status" value="1"/>
</dbReference>
<dbReference type="Pfam" id="PF00271">
    <property type="entry name" value="Helicase_C"/>
    <property type="match status" value="1"/>
</dbReference>
<dbReference type="GO" id="GO:0003677">
    <property type="term" value="F:DNA binding"/>
    <property type="evidence" value="ECO:0007669"/>
    <property type="project" value="InterPro"/>
</dbReference>
<dbReference type="GO" id="GO:0016787">
    <property type="term" value="F:hydrolase activity"/>
    <property type="evidence" value="ECO:0007669"/>
    <property type="project" value="UniProtKB-KW"/>
</dbReference>
<name>A0A5M8P4D3_9BACT</name>
<sequence length="487" mass="55194">MIQLRPYQTDGIRKIFKAWNPNLLNLKNVLFQMPTGTGKTTVFSEIVSKAVKKNKKVLIVVHRTELVEQIAERLSQFGVDVGIISAKLKSNPQFDVQVATIQTLSRRSYPPADIVIIDECHHSKANTYKTLWDIYPDARFLGVTATPVRINGDGFDDLFEILIPLGKLSFFVENGYLARIKHLVGCVPDLSKVKQRMRDYDIEMLRNVMLDNSIMANLIDSYNKFAKGKKTIVFAVDIEHSKEIVQRYLNAGISAAHVDATTPKNERADILSKFKLGEILVLSNVDIVSGGFDVPDCEVVQLARPTKSLVLYLQQVGRCMRPAEGKEYGIILDNAGLWLEHGLSYIDRDWTLQGTKKIKKGNHKPQKMVAMDEEGTLREINMPNEAEGLELTELTEELERLLIFESFLRIAISNEHKLSSAVYKYKDFLISKSVEMSDVEESYCKKRLLKQGYGAAKGFLYHVKNDIKAEIGRIRAEKSVRVSLPYH</sequence>
<dbReference type="GO" id="GO:0005829">
    <property type="term" value="C:cytosol"/>
    <property type="evidence" value="ECO:0007669"/>
    <property type="project" value="TreeGrafter"/>
</dbReference>
<dbReference type="GO" id="GO:0005524">
    <property type="term" value="F:ATP binding"/>
    <property type="evidence" value="ECO:0007669"/>
    <property type="project" value="InterPro"/>
</dbReference>
<comment type="caution">
    <text evidence="3">The sequence shown here is derived from an EMBL/GenBank/DDBJ whole genome shotgun (WGS) entry which is preliminary data.</text>
</comment>
<dbReference type="Pfam" id="PF04851">
    <property type="entry name" value="ResIII"/>
    <property type="match status" value="1"/>
</dbReference>
<dbReference type="InterPro" id="IPR050742">
    <property type="entry name" value="Helicase_Restrict-Modif_Enz"/>
</dbReference>
<dbReference type="Proteomes" id="UP000324575">
    <property type="component" value="Unassembled WGS sequence"/>
</dbReference>
<evidence type="ECO:0000313" key="3">
    <source>
        <dbReference type="EMBL" id="KAA6303192.1"/>
    </source>
</evidence>
<dbReference type="InterPro" id="IPR006935">
    <property type="entry name" value="Helicase/UvrB_N"/>
</dbReference>
<accession>A0A5M8P4D3</accession>
<dbReference type="PANTHER" id="PTHR47396:SF1">
    <property type="entry name" value="ATP-DEPENDENT HELICASE IRC3-RELATED"/>
    <property type="match status" value="1"/>
</dbReference>